<protein>
    <submittedName>
        <fullName evidence="1">Uncharacterized protein</fullName>
    </submittedName>
</protein>
<keyword evidence="2" id="KW-1185">Reference proteome</keyword>
<dbReference type="Proteomes" id="UP000324222">
    <property type="component" value="Unassembled WGS sequence"/>
</dbReference>
<evidence type="ECO:0000313" key="1">
    <source>
        <dbReference type="EMBL" id="MPC88848.1"/>
    </source>
</evidence>
<accession>A0A5B7J7E9</accession>
<proteinExistence type="predicted"/>
<evidence type="ECO:0000313" key="2">
    <source>
        <dbReference type="Proteomes" id="UP000324222"/>
    </source>
</evidence>
<name>A0A5B7J7E9_PORTR</name>
<gene>
    <name evidence="1" type="ORF">E2C01_083770</name>
</gene>
<dbReference type="EMBL" id="VSRR010079145">
    <property type="protein sequence ID" value="MPC88848.1"/>
    <property type="molecule type" value="Genomic_DNA"/>
</dbReference>
<dbReference type="AlphaFoldDB" id="A0A5B7J7E9"/>
<organism evidence="1 2">
    <name type="scientific">Portunus trituberculatus</name>
    <name type="common">Swimming crab</name>
    <name type="synonym">Neptunus trituberculatus</name>
    <dbReference type="NCBI Taxonomy" id="210409"/>
    <lineage>
        <taxon>Eukaryota</taxon>
        <taxon>Metazoa</taxon>
        <taxon>Ecdysozoa</taxon>
        <taxon>Arthropoda</taxon>
        <taxon>Crustacea</taxon>
        <taxon>Multicrustacea</taxon>
        <taxon>Malacostraca</taxon>
        <taxon>Eumalacostraca</taxon>
        <taxon>Eucarida</taxon>
        <taxon>Decapoda</taxon>
        <taxon>Pleocyemata</taxon>
        <taxon>Brachyura</taxon>
        <taxon>Eubrachyura</taxon>
        <taxon>Portunoidea</taxon>
        <taxon>Portunidae</taxon>
        <taxon>Portuninae</taxon>
        <taxon>Portunus</taxon>
    </lineage>
</organism>
<reference evidence="1 2" key="1">
    <citation type="submission" date="2019-05" db="EMBL/GenBank/DDBJ databases">
        <title>Another draft genome of Portunus trituberculatus and its Hox gene families provides insights of decapod evolution.</title>
        <authorList>
            <person name="Jeong J.-H."/>
            <person name="Song I."/>
            <person name="Kim S."/>
            <person name="Choi T."/>
            <person name="Kim D."/>
            <person name="Ryu S."/>
            <person name="Kim W."/>
        </authorList>
    </citation>
    <scope>NUCLEOTIDE SEQUENCE [LARGE SCALE GENOMIC DNA]</scope>
    <source>
        <tissue evidence="1">Muscle</tissue>
    </source>
</reference>
<comment type="caution">
    <text evidence="1">The sequence shown here is derived from an EMBL/GenBank/DDBJ whole genome shotgun (WGS) entry which is preliminary data.</text>
</comment>
<sequence>MLDSIPVVLNGETLCLLQREGEGLRDRQHIDSSISAEDDILCGKCGEMRNVESTIVSLPFIDCYNGEE</sequence>